<accession>A0A0E0M7A1</accession>
<organism evidence="1">
    <name type="scientific">Oryza punctata</name>
    <name type="common">Red rice</name>
    <dbReference type="NCBI Taxonomy" id="4537"/>
    <lineage>
        <taxon>Eukaryota</taxon>
        <taxon>Viridiplantae</taxon>
        <taxon>Streptophyta</taxon>
        <taxon>Embryophyta</taxon>
        <taxon>Tracheophyta</taxon>
        <taxon>Spermatophyta</taxon>
        <taxon>Magnoliopsida</taxon>
        <taxon>Liliopsida</taxon>
        <taxon>Poales</taxon>
        <taxon>Poaceae</taxon>
        <taxon>BOP clade</taxon>
        <taxon>Oryzoideae</taxon>
        <taxon>Oryzeae</taxon>
        <taxon>Oryzinae</taxon>
        <taxon>Oryza</taxon>
    </lineage>
</organism>
<dbReference type="HOGENOM" id="CLU_2926680_0_0_1"/>
<sequence>MTLPRHCQGGGALGVLAKITLVVVAGSGVPVTTASQLGHAYYKDINIRGTLMESLVVLWEG</sequence>
<keyword evidence="2" id="KW-1185">Reference proteome</keyword>
<dbReference type="AlphaFoldDB" id="A0A0E0M7A1"/>
<reference evidence="1" key="1">
    <citation type="submission" date="2015-04" db="UniProtKB">
        <authorList>
            <consortium name="EnsemblPlants"/>
        </authorList>
    </citation>
    <scope>IDENTIFICATION</scope>
</reference>
<protein>
    <submittedName>
        <fullName evidence="1">Uncharacterized protein</fullName>
    </submittedName>
</protein>
<dbReference type="Proteomes" id="UP000026962">
    <property type="component" value="Chromosome 10"/>
</dbReference>
<evidence type="ECO:0000313" key="2">
    <source>
        <dbReference type="Proteomes" id="UP000026962"/>
    </source>
</evidence>
<reference evidence="1" key="2">
    <citation type="submission" date="2018-05" db="EMBL/GenBank/DDBJ databases">
        <title>OpunRS2 (Oryza punctata Reference Sequence Version 2).</title>
        <authorList>
            <person name="Zhang J."/>
            <person name="Kudrna D."/>
            <person name="Lee S."/>
            <person name="Talag J."/>
            <person name="Welchert J."/>
            <person name="Wing R.A."/>
        </authorList>
    </citation>
    <scope>NUCLEOTIDE SEQUENCE [LARGE SCALE GENOMIC DNA]</scope>
</reference>
<name>A0A0E0M7A1_ORYPU</name>
<proteinExistence type="predicted"/>
<dbReference type="Gramene" id="OPUNC10G07520.1">
    <property type="protein sequence ID" value="OPUNC10G07520.1"/>
    <property type="gene ID" value="OPUNC10G07520"/>
</dbReference>
<dbReference type="EnsemblPlants" id="OPUNC10G07520.1">
    <property type="protein sequence ID" value="OPUNC10G07520.1"/>
    <property type="gene ID" value="OPUNC10G07520"/>
</dbReference>
<evidence type="ECO:0000313" key="1">
    <source>
        <dbReference type="EnsemblPlants" id="OPUNC10G07520.1"/>
    </source>
</evidence>